<sequence length="92" mass="10476">MDYPLWEALDAFLEISWERASVIKRVVNILIAFSDTISLSADILIASAEALIVATDRNGEAEDMNIPLLPICYFFVVTLSHFEHNQLRMYTL</sequence>
<reference evidence="1 2" key="1">
    <citation type="submission" date="2020-08" db="EMBL/GenBank/DDBJ databases">
        <title>Genomic Encyclopedia of Type Strains, Phase IV (KMG-IV): sequencing the most valuable type-strain genomes for metagenomic binning, comparative biology and taxonomic classification.</title>
        <authorList>
            <person name="Goeker M."/>
        </authorList>
    </citation>
    <scope>NUCLEOTIDE SEQUENCE [LARGE SCALE GENOMIC DNA]</scope>
    <source>
        <strain evidence="1 2">DSM 22548</strain>
    </source>
</reference>
<dbReference type="AlphaFoldDB" id="A0A7W5UMF7"/>
<evidence type="ECO:0000313" key="1">
    <source>
        <dbReference type="EMBL" id="MBB3702702.1"/>
    </source>
</evidence>
<comment type="caution">
    <text evidence="1">The sequence shown here is derived from an EMBL/GenBank/DDBJ whole genome shotgun (WGS) entry which is preliminary data.</text>
</comment>
<dbReference type="EMBL" id="JACICA010000004">
    <property type="protein sequence ID" value="MBB3702702.1"/>
    <property type="molecule type" value="Genomic_DNA"/>
</dbReference>
<proteinExistence type="predicted"/>
<protein>
    <submittedName>
        <fullName evidence="1">Uncharacterized protein</fullName>
    </submittedName>
</protein>
<name>A0A7W5UMF7_9BACT</name>
<organism evidence="1 2">
    <name type="scientific">Alloprevotella rava</name>
    <dbReference type="NCBI Taxonomy" id="671218"/>
    <lineage>
        <taxon>Bacteria</taxon>
        <taxon>Pseudomonadati</taxon>
        <taxon>Bacteroidota</taxon>
        <taxon>Bacteroidia</taxon>
        <taxon>Bacteroidales</taxon>
        <taxon>Prevotellaceae</taxon>
        <taxon>Alloprevotella</taxon>
    </lineage>
</organism>
<dbReference type="Proteomes" id="UP000541425">
    <property type="component" value="Unassembled WGS sequence"/>
</dbReference>
<gene>
    <name evidence="1" type="ORF">FHS60_001165</name>
</gene>
<accession>A0A7W5UMF7</accession>
<evidence type="ECO:0000313" key="2">
    <source>
        <dbReference type="Proteomes" id="UP000541425"/>
    </source>
</evidence>